<keyword evidence="1 4" id="KW-0812">Transmembrane</keyword>
<keyword evidence="2 4" id="KW-1133">Transmembrane helix</keyword>
<evidence type="ECO:0000256" key="3">
    <source>
        <dbReference type="ARBA" id="ARBA00023136"/>
    </source>
</evidence>
<dbReference type="InterPro" id="IPR020846">
    <property type="entry name" value="MFS_dom"/>
</dbReference>
<feature type="transmembrane region" description="Helical" evidence="4">
    <location>
        <begin position="97"/>
        <end position="116"/>
    </location>
</feature>
<dbReference type="AlphaFoldDB" id="A0A7C5I3G7"/>
<feature type="transmembrane region" description="Helical" evidence="4">
    <location>
        <begin position="72"/>
        <end position="91"/>
    </location>
</feature>
<evidence type="ECO:0000256" key="2">
    <source>
        <dbReference type="ARBA" id="ARBA00022989"/>
    </source>
</evidence>
<dbReference type="GO" id="GO:0022857">
    <property type="term" value="F:transmembrane transporter activity"/>
    <property type="evidence" value="ECO:0007669"/>
    <property type="project" value="InterPro"/>
</dbReference>
<organism evidence="6">
    <name type="scientific">Kosmotoga arenicorallina</name>
    <dbReference type="NCBI Taxonomy" id="688066"/>
    <lineage>
        <taxon>Bacteria</taxon>
        <taxon>Thermotogati</taxon>
        <taxon>Thermotogota</taxon>
        <taxon>Thermotogae</taxon>
        <taxon>Kosmotogales</taxon>
        <taxon>Kosmotogaceae</taxon>
        <taxon>Kosmotoga</taxon>
    </lineage>
</organism>
<dbReference type="SUPFAM" id="SSF103473">
    <property type="entry name" value="MFS general substrate transporter"/>
    <property type="match status" value="1"/>
</dbReference>
<accession>A0A7C5I3G7</accession>
<reference evidence="6" key="1">
    <citation type="journal article" date="2020" name="mSystems">
        <title>Genome- and Community-Level Interaction Insights into Carbon Utilization and Element Cycling Functions of Hydrothermarchaeota in Hydrothermal Sediment.</title>
        <authorList>
            <person name="Zhou Z."/>
            <person name="Liu Y."/>
            <person name="Xu W."/>
            <person name="Pan J."/>
            <person name="Luo Z.H."/>
            <person name="Li M."/>
        </authorList>
    </citation>
    <scope>NUCLEOTIDE SEQUENCE [LARGE SCALE GENOMIC DNA]</scope>
    <source>
        <strain evidence="6">HyVt-80</strain>
    </source>
</reference>
<feature type="transmembrane region" description="Helical" evidence="4">
    <location>
        <begin position="254"/>
        <end position="273"/>
    </location>
</feature>
<dbReference type="Proteomes" id="UP000886129">
    <property type="component" value="Unassembled WGS sequence"/>
</dbReference>
<dbReference type="InterPro" id="IPR036259">
    <property type="entry name" value="MFS_trans_sf"/>
</dbReference>
<dbReference type="Pfam" id="PF07690">
    <property type="entry name" value="MFS_1"/>
    <property type="match status" value="1"/>
</dbReference>
<dbReference type="EMBL" id="DRTH01000189">
    <property type="protein sequence ID" value="HHF08755.1"/>
    <property type="molecule type" value="Genomic_DNA"/>
</dbReference>
<proteinExistence type="predicted"/>
<sequence>MIRLKDRIPLLIAAILRFTAVLSFGILLQLRLRELGVSVVVISALATVRGAFNTLGSPIWGAISDKAANRKLLLTATLLVPGVLYFLYAFMQLSYQFIILGAVTAFFSSAFQPITMSLSTEFAEDESVSSTSKEISLLNAANSFGMFLGRVLLSVLLLWLSVRSVIFFFSIIALSVAIPIFLMKGINRKAAAKKAEKRNIIAAFFPLVSDPSPMLKNGVWAIYIGSFMRQFGITGSTSLIAVYLTEEMGLSKSLAVILTAINPLIQIFSHIYFGRLIGKIKAKSST</sequence>
<evidence type="ECO:0000256" key="4">
    <source>
        <dbReference type="SAM" id="Phobius"/>
    </source>
</evidence>
<feature type="domain" description="Major facilitator superfamily (MFS) profile" evidence="5">
    <location>
        <begin position="1"/>
        <end position="286"/>
    </location>
</feature>
<keyword evidence="3 4" id="KW-0472">Membrane</keyword>
<feature type="transmembrane region" description="Helical" evidence="4">
    <location>
        <begin position="220"/>
        <end position="242"/>
    </location>
</feature>
<protein>
    <submittedName>
        <fullName evidence="6">MFS transporter</fullName>
    </submittedName>
</protein>
<dbReference type="PROSITE" id="PS50850">
    <property type="entry name" value="MFS"/>
    <property type="match status" value="1"/>
</dbReference>
<dbReference type="InterPro" id="IPR052528">
    <property type="entry name" value="Sugar_transport-like"/>
</dbReference>
<gene>
    <name evidence="6" type="ORF">ENL26_03155</name>
</gene>
<evidence type="ECO:0000313" key="6">
    <source>
        <dbReference type="EMBL" id="HHF08755.1"/>
    </source>
</evidence>
<evidence type="ECO:0000256" key="1">
    <source>
        <dbReference type="ARBA" id="ARBA00022692"/>
    </source>
</evidence>
<dbReference type="PANTHER" id="PTHR23526">
    <property type="entry name" value="INTEGRAL MEMBRANE TRANSPORT PROTEIN-RELATED"/>
    <property type="match status" value="1"/>
</dbReference>
<feature type="non-terminal residue" evidence="6">
    <location>
        <position position="286"/>
    </location>
</feature>
<dbReference type="InterPro" id="IPR011701">
    <property type="entry name" value="MFS"/>
</dbReference>
<feature type="transmembrane region" description="Helical" evidence="4">
    <location>
        <begin position="7"/>
        <end position="29"/>
    </location>
</feature>
<dbReference type="PANTHER" id="PTHR23526:SF4">
    <property type="entry name" value="INTEGRAL MEMBRANE TRANSPORT PROTEIN"/>
    <property type="match status" value="1"/>
</dbReference>
<evidence type="ECO:0000259" key="5">
    <source>
        <dbReference type="PROSITE" id="PS50850"/>
    </source>
</evidence>
<feature type="transmembrane region" description="Helical" evidence="4">
    <location>
        <begin position="165"/>
        <end position="183"/>
    </location>
</feature>
<name>A0A7C5I3G7_9BACT</name>
<feature type="transmembrane region" description="Helical" evidence="4">
    <location>
        <begin position="35"/>
        <end position="52"/>
    </location>
</feature>
<comment type="caution">
    <text evidence="6">The sequence shown here is derived from an EMBL/GenBank/DDBJ whole genome shotgun (WGS) entry which is preliminary data.</text>
</comment>
<dbReference type="Gene3D" id="1.20.1250.20">
    <property type="entry name" value="MFS general substrate transporter like domains"/>
    <property type="match status" value="2"/>
</dbReference>